<comment type="catalytic activity">
    <reaction evidence="14">
        <text>[(1-&gt;4)-alpha-D-galacturonosyl](n) + H2O = alpha-D-galacturonate + [(1-&gt;4)-alpha-D-galacturonosyl](n-1)</text>
        <dbReference type="Rhea" id="RHEA:14117"/>
        <dbReference type="Rhea" id="RHEA-COMP:14570"/>
        <dbReference type="Rhea" id="RHEA-COMP:14572"/>
        <dbReference type="ChEBI" id="CHEBI:15377"/>
        <dbReference type="ChEBI" id="CHEBI:58658"/>
        <dbReference type="ChEBI" id="CHEBI:140523"/>
        <dbReference type="EC" id="3.2.1.67"/>
    </reaction>
</comment>
<feature type="compositionally biased region" description="Basic and acidic residues" evidence="16">
    <location>
        <begin position="487"/>
        <end position="507"/>
    </location>
</feature>
<dbReference type="GO" id="GO:0004650">
    <property type="term" value="F:polygalacturonase activity"/>
    <property type="evidence" value="ECO:0007669"/>
    <property type="project" value="InterPro"/>
</dbReference>
<organism evidence="18 19">
    <name type="scientific">Cytospora mali</name>
    <name type="common">Apple Valsa canker fungus</name>
    <name type="synonym">Valsa mali</name>
    <dbReference type="NCBI Taxonomy" id="578113"/>
    <lineage>
        <taxon>Eukaryota</taxon>
        <taxon>Fungi</taxon>
        <taxon>Dikarya</taxon>
        <taxon>Ascomycota</taxon>
        <taxon>Pezizomycotina</taxon>
        <taxon>Sordariomycetes</taxon>
        <taxon>Sordariomycetidae</taxon>
        <taxon>Diaporthales</taxon>
        <taxon>Cytosporaceae</taxon>
        <taxon>Cytospora</taxon>
    </lineage>
</organism>
<dbReference type="EMBL" id="KN714676">
    <property type="protein sequence ID" value="KUI54866.1"/>
    <property type="molecule type" value="Genomic_DNA"/>
</dbReference>
<evidence type="ECO:0000313" key="18">
    <source>
        <dbReference type="EMBL" id="KUI54866.1"/>
    </source>
</evidence>
<dbReference type="OrthoDB" id="187139at2759"/>
<feature type="signal peptide" evidence="17">
    <location>
        <begin position="1"/>
        <end position="23"/>
    </location>
</feature>
<keyword evidence="11" id="KW-0624">Polysaccharide degradation</keyword>
<feature type="chain" id="PRO_5008265832" description="galacturonan 1,4-alpha-galacturonidase" evidence="17">
    <location>
        <begin position="24"/>
        <end position="758"/>
    </location>
</feature>
<comment type="subcellular location">
    <subcellularLocation>
        <location evidence="1">Secreted</location>
    </subcellularLocation>
</comment>
<keyword evidence="10" id="KW-0961">Cell wall biogenesis/degradation</keyword>
<name>A0A194UTB8_CYTMA</name>
<dbReference type="STRING" id="694573.A0A194UTB8"/>
<keyword evidence="6" id="KW-1015">Disulfide bond</keyword>
<evidence type="ECO:0000256" key="7">
    <source>
        <dbReference type="ARBA" id="ARBA00023180"/>
    </source>
</evidence>
<dbReference type="Pfam" id="PF00295">
    <property type="entry name" value="Glyco_hydro_28"/>
    <property type="match status" value="1"/>
</dbReference>
<evidence type="ECO:0000256" key="5">
    <source>
        <dbReference type="ARBA" id="ARBA00022801"/>
    </source>
</evidence>
<feature type="compositionally biased region" description="Basic and acidic residues" evidence="16">
    <location>
        <begin position="445"/>
        <end position="454"/>
    </location>
</feature>
<feature type="compositionally biased region" description="Acidic residues" evidence="16">
    <location>
        <begin position="730"/>
        <end position="740"/>
    </location>
</feature>
<keyword evidence="5 15" id="KW-0378">Hydrolase</keyword>
<protein>
    <recommendedName>
        <fullName evidence="13">galacturonan 1,4-alpha-galacturonidase</fullName>
        <ecNumber evidence="13">3.2.1.67</ecNumber>
    </recommendedName>
</protein>
<evidence type="ECO:0000313" key="19">
    <source>
        <dbReference type="Proteomes" id="UP000078576"/>
    </source>
</evidence>
<evidence type="ECO:0000256" key="10">
    <source>
        <dbReference type="ARBA" id="ARBA00023316"/>
    </source>
</evidence>
<feature type="region of interest" description="Disordered" evidence="16">
    <location>
        <begin position="718"/>
        <end position="744"/>
    </location>
</feature>
<dbReference type="EC" id="3.2.1.67" evidence="13"/>
<evidence type="ECO:0000256" key="3">
    <source>
        <dbReference type="ARBA" id="ARBA00022525"/>
    </source>
</evidence>
<accession>A0A194UTB8</accession>
<evidence type="ECO:0000256" key="16">
    <source>
        <dbReference type="SAM" id="MobiDB-lite"/>
    </source>
</evidence>
<dbReference type="SUPFAM" id="SSF51126">
    <property type="entry name" value="Pectin lyase-like"/>
    <property type="match status" value="1"/>
</dbReference>
<evidence type="ECO:0000256" key="14">
    <source>
        <dbReference type="ARBA" id="ARBA00048766"/>
    </source>
</evidence>
<dbReference type="PANTHER" id="PTHR31736">
    <property type="match status" value="1"/>
</dbReference>
<evidence type="ECO:0000256" key="4">
    <source>
        <dbReference type="ARBA" id="ARBA00022729"/>
    </source>
</evidence>
<evidence type="ECO:0000256" key="6">
    <source>
        <dbReference type="ARBA" id="ARBA00023157"/>
    </source>
</evidence>
<feature type="region of interest" description="Disordered" evidence="16">
    <location>
        <begin position="651"/>
        <end position="691"/>
    </location>
</feature>
<keyword evidence="3" id="KW-0964">Secreted</keyword>
<evidence type="ECO:0000256" key="11">
    <source>
        <dbReference type="ARBA" id="ARBA00023326"/>
    </source>
</evidence>
<keyword evidence="7" id="KW-0325">Glycoprotein</keyword>
<keyword evidence="9 15" id="KW-0326">Glycosidase</keyword>
<proteinExistence type="inferred from homology"/>
<evidence type="ECO:0000256" key="1">
    <source>
        <dbReference type="ARBA" id="ARBA00004613"/>
    </source>
</evidence>
<evidence type="ECO:0000256" key="17">
    <source>
        <dbReference type="SAM" id="SignalP"/>
    </source>
</evidence>
<feature type="compositionally biased region" description="Basic and acidic residues" evidence="16">
    <location>
        <begin position="416"/>
        <end position="432"/>
    </location>
</feature>
<evidence type="ECO:0000256" key="2">
    <source>
        <dbReference type="ARBA" id="ARBA00008834"/>
    </source>
</evidence>
<dbReference type="Gene3D" id="2.160.20.10">
    <property type="entry name" value="Single-stranded right-handed beta-helix, Pectin lyase-like"/>
    <property type="match status" value="1"/>
</dbReference>
<reference evidence="19" key="1">
    <citation type="submission" date="2014-12" db="EMBL/GenBank/DDBJ databases">
        <title>Genome Sequence of Valsa Canker Pathogens Uncovers a Specific Adaption of Colonization on Woody Bark.</title>
        <authorList>
            <person name="Yin Z."/>
            <person name="Liu H."/>
            <person name="Gao X."/>
            <person name="Li Z."/>
            <person name="Song N."/>
            <person name="Ke X."/>
            <person name="Dai Q."/>
            <person name="Wu Y."/>
            <person name="Sun Y."/>
            <person name="Xu J.-R."/>
            <person name="Kang Z.K."/>
            <person name="Wang L."/>
            <person name="Huang L."/>
        </authorList>
    </citation>
    <scope>NUCLEOTIDE SEQUENCE [LARGE SCALE GENOMIC DNA]</scope>
    <source>
        <strain evidence="19">SXYL134</strain>
    </source>
</reference>
<dbReference type="InterPro" id="IPR011050">
    <property type="entry name" value="Pectin_lyase_fold/virulence"/>
</dbReference>
<comment type="function">
    <text evidence="12">Specific in hydrolyzing the terminal glycosidic bond of polygalacturonic acid and oligogalacturonates.</text>
</comment>
<keyword evidence="4 17" id="KW-0732">Signal</keyword>
<feature type="region of interest" description="Disordered" evidence="16">
    <location>
        <begin position="560"/>
        <end position="621"/>
    </location>
</feature>
<feature type="compositionally biased region" description="Basic residues" evidence="16">
    <location>
        <begin position="458"/>
        <end position="471"/>
    </location>
</feature>
<dbReference type="Proteomes" id="UP000078576">
    <property type="component" value="Unassembled WGS sequence"/>
</dbReference>
<dbReference type="InterPro" id="IPR012334">
    <property type="entry name" value="Pectin_lyas_fold"/>
</dbReference>
<keyword evidence="19" id="KW-1185">Reference proteome</keyword>
<evidence type="ECO:0000256" key="8">
    <source>
        <dbReference type="ARBA" id="ARBA00023277"/>
    </source>
</evidence>
<dbReference type="PANTHER" id="PTHR31736:SF12">
    <property type="entry name" value="EXO-POLYGALACTURONASE, PUTATIVE-RELATED"/>
    <property type="match status" value="1"/>
</dbReference>
<evidence type="ECO:0000256" key="12">
    <source>
        <dbReference type="ARBA" id="ARBA00037312"/>
    </source>
</evidence>
<gene>
    <name evidence="18" type="ORF">VP1G_02270</name>
</gene>
<feature type="compositionally biased region" description="Basic and acidic residues" evidence="16">
    <location>
        <begin position="598"/>
        <end position="609"/>
    </location>
</feature>
<dbReference type="GO" id="GO:0000272">
    <property type="term" value="P:polysaccharide catabolic process"/>
    <property type="evidence" value="ECO:0007669"/>
    <property type="project" value="UniProtKB-KW"/>
</dbReference>
<dbReference type="GO" id="GO:0005576">
    <property type="term" value="C:extracellular region"/>
    <property type="evidence" value="ECO:0007669"/>
    <property type="project" value="UniProtKB-SubCell"/>
</dbReference>
<evidence type="ECO:0000256" key="9">
    <source>
        <dbReference type="ARBA" id="ARBA00023295"/>
    </source>
</evidence>
<evidence type="ECO:0000256" key="13">
    <source>
        <dbReference type="ARBA" id="ARBA00038933"/>
    </source>
</evidence>
<sequence length="758" mass="82574">MARMSSTVLLGLLGLSSLGSVVALMPMISPRSPATSGKTCTLIPKGAGQDDVPQILDAFEECNNGGTVVFPENSTFYIATVLNPVIYDVTVDWKGTWLFSDDLDYWRNNSYPVAFQNHRAGFVISGERIHINGYGTGKINGSGNSWYNAEEGDTQPGRPMPFVFWNVSDVLVEHFTVTQSPLWSINIMNGTTMWFDDIYVNNTALEAPFGDNWVQNTDGFDTMDAYNIRLTNFVYQGGDDAIAIKPRSYNIFIQNITIHGGNGVAIGSLGQYLEDSTVQNIIVKDAKILTNNDDMHGSAYVKTWVGELVPQDDYESDYQPRGGGWGDVQNVLFENFYVEGPAIGPNINQNSGDNGSYAGTSNMLISNIAFVNFTGYLASTKGNRTASVVCSTRNPCYNIDMLNITLEPTKSAVAEGADRRRPTDKNPNERKQRVPPPVVQPRIQTRREQGKPEARQAPQHRRRGHRTRRVARISVHQETLDTLEPNDDARAKDNHTYVRPDKERAVLRRPAVDDEAHGHQDGARAHHGQAELGTADRDAEVPLHAGVDAVLERGAQLRAEEEAQAQRRVVQPADPGAHPVRGPQAGEGGQNEGQGLDDGLREEQAEGPHARRGQGPGDGPVRVVEVGVERRVARLLDELLLPPAEQHRRVGLLEEEDPCGLDEGVGDRGRVEDPPPGGVLGDEGAGDGAYRRAKKRGETVYADGLAALLGGEEVGEHAAPYRQGAGAAEPGDEPEDDELDFGVAEAAAQVEEQVEEIA</sequence>
<dbReference type="GO" id="GO:0071555">
    <property type="term" value="P:cell wall organization"/>
    <property type="evidence" value="ECO:0007669"/>
    <property type="project" value="UniProtKB-KW"/>
</dbReference>
<keyword evidence="8" id="KW-0119">Carbohydrate metabolism</keyword>
<dbReference type="AlphaFoldDB" id="A0A194UTB8"/>
<comment type="similarity">
    <text evidence="2 15">Belongs to the glycosyl hydrolase 28 family.</text>
</comment>
<evidence type="ECO:0000256" key="15">
    <source>
        <dbReference type="RuleBase" id="RU361169"/>
    </source>
</evidence>
<dbReference type="GO" id="GO:0047911">
    <property type="term" value="F:galacturan 1,4-alpha-galacturonidase activity"/>
    <property type="evidence" value="ECO:0007669"/>
    <property type="project" value="UniProtKB-EC"/>
</dbReference>
<dbReference type="InterPro" id="IPR000743">
    <property type="entry name" value="Glyco_hydro_28"/>
</dbReference>
<feature type="compositionally biased region" description="Gly residues" evidence="16">
    <location>
        <begin position="678"/>
        <end position="687"/>
    </location>
</feature>
<feature type="region of interest" description="Disordered" evidence="16">
    <location>
        <begin position="410"/>
        <end position="507"/>
    </location>
</feature>